<evidence type="ECO:0000313" key="2">
    <source>
        <dbReference type="EMBL" id="GIY65531.1"/>
    </source>
</evidence>
<comment type="caution">
    <text evidence="2">The sequence shown here is derived from an EMBL/GenBank/DDBJ whole genome shotgun (WGS) entry which is preliminary data.</text>
</comment>
<reference evidence="2 3" key="1">
    <citation type="submission" date="2021-06" db="EMBL/GenBank/DDBJ databases">
        <title>Caerostris darwini draft genome.</title>
        <authorList>
            <person name="Kono N."/>
            <person name="Arakawa K."/>
        </authorList>
    </citation>
    <scope>NUCLEOTIDE SEQUENCE [LARGE SCALE GENOMIC DNA]</scope>
</reference>
<keyword evidence="2" id="KW-0378">Hydrolase</keyword>
<keyword evidence="3" id="KW-1185">Reference proteome</keyword>
<feature type="region of interest" description="Disordered" evidence="1">
    <location>
        <begin position="419"/>
        <end position="443"/>
    </location>
</feature>
<protein>
    <submittedName>
        <fullName evidence="2">ATP-dependent DNA helicase</fullName>
    </submittedName>
</protein>
<accession>A0AAV4V5X8</accession>
<dbReference type="Proteomes" id="UP001054837">
    <property type="component" value="Unassembled WGS sequence"/>
</dbReference>
<keyword evidence="2" id="KW-0547">Nucleotide-binding</keyword>
<feature type="compositionally biased region" description="Acidic residues" evidence="1">
    <location>
        <begin position="159"/>
        <end position="169"/>
    </location>
</feature>
<feature type="region of interest" description="Disordered" evidence="1">
    <location>
        <begin position="141"/>
        <end position="169"/>
    </location>
</feature>
<proteinExistence type="predicted"/>
<keyword evidence="2" id="KW-0067">ATP-binding</keyword>
<gene>
    <name evidence="2" type="primary">AVEN_267640_1</name>
    <name evidence="2" type="ORF">CDAR_14571</name>
</gene>
<sequence length="443" mass="50567">MLATMEYNVKAHDRERKRIARSKPETRARQNALQRERRALKRQQAINPHDDNIKHTKCVQTPSLYSPSCSCPLKDTFNSSSSVTPSCSHCFLNNTHSDLNDYSHEKQWLKVGERFFKSIAIIFSDDLDEADFCKTCSDHIQSSPEGSNAFADLNPISSEENDESDIDDDDYDDPFVNPAPAETVINKLNTNIDAGLALAPGENQMPLSVLFDDLAEELSYPRIYCGDMRRFTRKKPPTYSEIVKSELRRYDRRGATPQKILYSHQKNLHKLLLSSIQICLRNKIPSDSSLTTKQVQDQQCLRQLFYKNQAYKFMKTIKCSPAHWENEKNRAERAKEDEEDDENFKKPYLLKDAPSSLILHDFETIQAYKEQPIFDLVETSDIKRQLSGTAETELTNTSKPKIKTVTFVDAPTIFCEIPDPVGPDTASSKSLEQIVFHPSPSAE</sequence>
<dbReference type="GO" id="GO:0004386">
    <property type="term" value="F:helicase activity"/>
    <property type="evidence" value="ECO:0007669"/>
    <property type="project" value="UniProtKB-KW"/>
</dbReference>
<organism evidence="2 3">
    <name type="scientific">Caerostris darwini</name>
    <dbReference type="NCBI Taxonomy" id="1538125"/>
    <lineage>
        <taxon>Eukaryota</taxon>
        <taxon>Metazoa</taxon>
        <taxon>Ecdysozoa</taxon>
        <taxon>Arthropoda</taxon>
        <taxon>Chelicerata</taxon>
        <taxon>Arachnida</taxon>
        <taxon>Araneae</taxon>
        <taxon>Araneomorphae</taxon>
        <taxon>Entelegynae</taxon>
        <taxon>Araneoidea</taxon>
        <taxon>Araneidae</taxon>
        <taxon>Caerostris</taxon>
    </lineage>
</organism>
<evidence type="ECO:0000256" key="1">
    <source>
        <dbReference type="SAM" id="MobiDB-lite"/>
    </source>
</evidence>
<dbReference type="EMBL" id="BPLQ01012449">
    <property type="protein sequence ID" value="GIY65531.1"/>
    <property type="molecule type" value="Genomic_DNA"/>
</dbReference>
<keyword evidence="2" id="KW-0347">Helicase</keyword>
<dbReference type="AlphaFoldDB" id="A0AAV4V5X8"/>
<evidence type="ECO:0000313" key="3">
    <source>
        <dbReference type="Proteomes" id="UP001054837"/>
    </source>
</evidence>
<name>A0AAV4V5X8_9ARAC</name>